<evidence type="ECO:0000256" key="7">
    <source>
        <dbReference type="SAM" id="Phobius"/>
    </source>
</evidence>
<gene>
    <name evidence="9" type="primary">atp8</name>
</gene>
<geneLocation type="mitochondrion" evidence="9"/>
<evidence type="ECO:0000256" key="6">
    <source>
        <dbReference type="ARBA" id="ARBA00023310"/>
    </source>
</evidence>
<evidence type="ECO:0000256" key="1">
    <source>
        <dbReference type="ARBA" id="ARBA00004325"/>
    </source>
</evidence>
<dbReference type="Pfam" id="PF02326">
    <property type="entry name" value="YMF19"/>
    <property type="match status" value="1"/>
</dbReference>
<evidence type="ECO:0000256" key="2">
    <source>
        <dbReference type="ARBA" id="ARBA00022692"/>
    </source>
</evidence>
<dbReference type="GO" id="GO:0031966">
    <property type="term" value="C:mitochondrial membrane"/>
    <property type="evidence" value="ECO:0007669"/>
    <property type="project" value="UniProtKB-SubCell"/>
</dbReference>
<dbReference type="AlphaFoldDB" id="A0A7L4WP01"/>
<proteinExistence type="predicted"/>
<keyword evidence="5 7" id="KW-0472">Membrane</keyword>
<evidence type="ECO:0000313" key="9">
    <source>
        <dbReference type="EMBL" id="QFR99789.1"/>
    </source>
</evidence>
<name>A0A7L4WP01_9FLOR</name>
<reference evidence="9" key="1">
    <citation type="submission" date="2018-09" db="EMBL/GenBank/DDBJ databases">
        <title>Genomics and Phylogenetic analysis of three type specimens of Osmundea (Rhodomelaceae, Rhodophyta).</title>
        <authorList>
            <person name="Hughey J.R."/>
            <person name="Miller K.A."/>
        </authorList>
    </citation>
    <scope>NUCLEOTIDE SEQUENCE</scope>
</reference>
<dbReference type="EMBL" id="MH898940">
    <property type="protein sequence ID" value="QFR99789.1"/>
    <property type="molecule type" value="Genomic_DNA"/>
</dbReference>
<dbReference type="GeneID" id="60234810"/>
<keyword evidence="6" id="KW-0066">ATP synthesis</keyword>
<dbReference type="InterPro" id="IPR003319">
    <property type="entry name" value="YMF19-like_N"/>
</dbReference>
<evidence type="ECO:0000259" key="8">
    <source>
        <dbReference type="Pfam" id="PF02326"/>
    </source>
</evidence>
<keyword evidence="3 7" id="KW-1133">Transmembrane helix</keyword>
<protein>
    <submittedName>
        <fullName evidence="9">ATP synthase F0 subunit 8</fullName>
    </submittedName>
</protein>
<keyword evidence="4 9" id="KW-0496">Mitochondrion</keyword>
<dbReference type="GO" id="GO:0006754">
    <property type="term" value="P:ATP biosynthetic process"/>
    <property type="evidence" value="ECO:0007669"/>
    <property type="project" value="UniProtKB-KW"/>
</dbReference>
<keyword evidence="2 7" id="KW-0812">Transmembrane</keyword>
<organism evidence="9">
    <name type="scientific">Osmundea sinicola</name>
    <dbReference type="NCBI Taxonomy" id="290685"/>
    <lineage>
        <taxon>Eukaryota</taxon>
        <taxon>Rhodophyta</taxon>
        <taxon>Florideophyceae</taxon>
        <taxon>Rhodymeniophycidae</taxon>
        <taxon>Ceramiales</taxon>
        <taxon>Rhodomelaceae</taxon>
        <taxon>Laurencieae</taxon>
        <taxon>Osmundea</taxon>
    </lineage>
</organism>
<evidence type="ECO:0000256" key="5">
    <source>
        <dbReference type="ARBA" id="ARBA00023136"/>
    </source>
</evidence>
<comment type="subcellular location">
    <subcellularLocation>
        <location evidence="1">Mitochondrion membrane</location>
    </subcellularLocation>
</comment>
<feature type="domain" description="ATP synthase YMF19-like N-terminal" evidence="8">
    <location>
        <begin position="2"/>
        <end position="74"/>
    </location>
</feature>
<accession>A0A7L4WP01</accession>
<evidence type="ECO:0000256" key="3">
    <source>
        <dbReference type="ARBA" id="ARBA00022989"/>
    </source>
</evidence>
<dbReference type="RefSeq" id="YP_009944495.1">
    <property type="nucleotide sequence ID" value="NC_051456.1"/>
</dbReference>
<sequence>MPQLDNLIILSQIFWLILIFSIFYFIVTYYFLPKILKSIKVRKYFLEYNIYLNFRLTKKITEERKKLMDVLFKNFSDIKYLIFNKIFITNLNLKQDFLKQKYTKLTNFILIASMKSISYCNLSLLNSLKFYPLFLNKQKKK</sequence>
<feature type="transmembrane region" description="Helical" evidence="7">
    <location>
        <begin position="12"/>
        <end position="32"/>
    </location>
</feature>
<evidence type="ECO:0000256" key="4">
    <source>
        <dbReference type="ARBA" id="ARBA00023128"/>
    </source>
</evidence>